<name>A0AAU8MSF3_9GAMM</name>
<dbReference type="Pfam" id="PF07730">
    <property type="entry name" value="HisKA_3"/>
    <property type="match status" value="1"/>
</dbReference>
<feature type="domain" description="Histidine kinase/HSP90-like ATPase" evidence="5">
    <location>
        <begin position="289"/>
        <end position="375"/>
    </location>
</feature>
<dbReference type="PANTHER" id="PTHR24421">
    <property type="entry name" value="NITRATE/NITRITE SENSOR PROTEIN NARX-RELATED"/>
    <property type="match status" value="1"/>
</dbReference>
<dbReference type="Gene3D" id="1.20.5.1930">
    <property type="match status" value="1"/>
</dbReference>
<keyword evidence="3" id="KW-0902">Two-component regulatory system</keyword>
<evidence type="ECO:0000256" key="1">
    <source>
        <dbReference type="ARBA" id="ARBA00022679"/>
    </source>
</evidence>
<proteinExistence type="predicted"/>
<dbReference type="GO" id="GO:0016020">
    <property type="term" value="C:membrane"/>
    <property type="evidence" value="ECO:0007669"/>
    <property type="project" value="InterPro"/>
</dbReference>
<dbReference type="InterPro" id="IPR011712">
    <property type="entry name" value="Sig_transdc_His_kin_sub3_dim/P"/>
</dbReference>
<evidence type="ECO:0000259" key="5">
    <source>
        <dbReference type="Pfam" id="PF02518"/>
    </source>
</evidence>
<organism evidence="7">
    <name type="scientific">Lysobacter firmicutimachus</name>
    <dbReference type="NCBI Taxonomy" id="1792846"/>
    <lineage>
        <taxon>Bacteria</taxon>
        <taxon>Pseudomonadati</taxon>
        <taxon>Pseudomonadota</taxon>
        <taxon>Gammaproteobacteria</taxon>
        <taxon>Lysobacterales</taxon>
        <taxon>Lysobacteraceae</taxon>
        <taxon>Lysobacter</taxon>
    </lineage>
</organism>
<dbReference type="RefSeq" id="WP_363797366.1">
    <property type="nucleotide sequence ID" value="NZ_CP159925.1"/>
</dbReference>
<reference evidence="7" key="1">
    <citation type="submission" date="2024-06" db="EMBL/GenBank/DDBJ databases">
        <authorList>
            <person name="Li S."/>
        </authorList>
    </citation>
    <scope>NUCLEOTIDE SEQUENCE</scope>
    <source>
        <strain evidence="7">SR10</strain>
    </source>
</reference>
<gene>
    <name evidence="7" type="ORF">ABU614_19535</name>
</gene>
<keyword evidence="4" id="KW-0812">Transmembrane</keyword>
<feature type="domain" description="Signal transduction histidine kinase subgroup 3 dimerisation and phosphoacceptor" evidence="6">
    <location>
        <begin position="190"/>
        <end position="252"/>
    </location>
</feature>
<feature type="transmembrane region" description="Helical" evidence="4">
    <location>
        <begin position="137"/>
        <end position="155"/>
    </location>
</feature>
<sequence length="377" mass="40587">MRSPPPLRYPAAVLAGLLAWAAVGLELWSGPVQASGFAAAWPVPALARGLHLLFAPAFVLSWRLRERRARLAAASGLTVLALGLAALYRYNSAAALLILPMIEFAALLGPRALAAAFALSNAALFGVVWLAREMDAPWTYVGVHAALQAFAILLLRSARRTERAHQALAQSHADLLAARGMLAEAARSEERLRLSRELHDVAGHKLTALRLNLSALQYHPGLDREQTLTRCSQLSAELLDDLRAVVQQLRLHDGLDLEPSMRALAGAFPQLRLHLRLDADARAPGLDHAEALLRAFQEGLTNAVRHGQAQTLWASLQRDGQRLALELRDDGRGAPAGLLAGNGLTGMRERLLALGGGLDFGVGDNGGFRLRGWVPLC</sequence>
<evidence type="ECO:0000259" key="6">
    <source>
        <dbReference type="Pfam" id="PF07730"/>
    </source>
</evidence>
<dbReference type="InterPro" id="IPR003594">
    <property type="entry name" value="HATPase_dom"/>
</dbReference>
<keyword evidence="2 7" id="KW-0418">Kinase</keyword>
<dbReference type="SUPFAM" id="SSF55874">
    <property type="entry name" value="ATPase domain of HSP90 chaperone/DNA topoisomerase II/histidine kinase"/>
    <property type="match status" value="1"/>
</dbReference>
<keyword evidence="4" id="KW-0472">Membrane</keyword>
<dbReference type="Pfam" id="PF02518">
    <property type="entry name" value="HATPase_c"/>
    <property type="match status" value="1"/>
</dbReference>
<keyword evidence="4" id="KW-1133">Transmembrane helix</keyword>
<feature type="transmembrane region" description="Helical" evidence="4">
    <location>
        <begin position="69"/>
        <end position="87"/>
    </location>
</feature>
<accession>A0AAU8MSF3</accession>
<feature type="transmembrane region" description="Helical" evidence="4">
    <location>
        <begin position="44"/>
        <end position="62"/>
    </location>
</feature>
<evidence type="ECO:0000313" key="7">
    <source>
        <dbReference type="EMBL" id="XCO74544.1"/>
    </source>
</evidence>
<evidence type="ECO:0000256" key="3">
    <source>
        <dbReference type="ARBA" id="ARBA00023012"/>
    </source>
</evidence>
<feature type="transmembrane region" description="Helical" evidence="4">
    <location>
        <begin position="114"/>
        <end position="131"/>
    </location>
</feature>
<evidence type="ECO:0000256" key="4">
    <source>
        <dbReference type="SAM" id="Phobius"/>
    </source>
</evidence>
<dbReference type="GO" id="GO:0046983">
    <property type="term" value="F:protein dimerization activity"/>
    <property type="evidence" value="ECO:0007669"/>
    <property type="project" value="InterPro"/>
</dbReference>
<dbReference type="InterPro" id="IPR050482">
    <property type="entry name" value="Sensor_HK_TwoCompSys"/>
</dbReference>
<dbReference type="PANTHER" id="PTHR24421:SF59">
    <property type="entry name" value="OXYGEN SENSOR HISTIDINE KINASE NREB"/>
    <property type="match status" value="1"/>
</dbReference>
<dbReference type="EMBL" id="CP159925">
    <property type="protein sequence ID" value="XCO74544.1"/>
    <property type="molecule type" value="Genomic_DNA"/>
</dbReference>
<protein>
    <submittedName>
        <fullName evidence="7">Histidine kinase</fullName>
    </submittedName>
</protein>
<dbReference type="AlphaFoldDB" id="A0AAU8MSF3"/>
<dbReference type="CDD" id="cd16917">
    <property type="entry name" value="HATPase_UhpB-NarQ-NarX-like"/>
    <property type="match status" value="1"/>
</dbReference>
<dbReference type="InterPro" id="IPR036890">
    <property type="entry name" value="HATPase_C_sf"/>
</dbReference>
<keyword evidence="1" id="KW-0808">Transferase</keyword>
<dbReference type="Gene3D" id="3.30.565.10">
    <property type="entry name" value="Histidine kinase-like ATPase, C-terminal domain"/>
    <property type="match status" value="1"/>
</dbReference>
<evidence type="ECO:0000256" key="2">
    <source>
        <dbReference type="ARBA" id="ARBA00022777"/>
    </source>
</evidence>
<dbReference type="GO" id="GO:0000155">
    <property type="term" value="F:phosphorelay sensor kinase activity"/>
    <property type="evidence" value="ECO:0007669"/>
    <property type="project" value="InterPro"/>
</dbReference>